<reference evidence="1" key="1">
    <citation type="submission" date="2014-11" db="EMBL/GenBank/DDBJ databases">
        <authorList>
            <person name="Malar M.C."/>
            <person name="Sen D."/>
            <person name="Tripathy S."/>
        </authorList>
    </citation>
    <scope>NUCLEOTIDE SEQUENCE</scope>
    <source>
        <strain evidence="1">BDU141951</strain>
    </source>
</reference>
<organism evidence="1">
    <name type="scientific">Lyngbya confervoides BDU141951</name>
    <dbReference type="NCBI Taxonomy" id="1574623"/>
    <lineage>
        <taxon>Bacteria</taxon>
        <taxon>Bacillati</taxon>
        <taxon>Cyanobacteriota</taxon>
        <taxon>Cyanophyceae</taxon>
        <taxon>Oscillatoriophycideae</taxon>
        <taxon>Oscillatoriales</taxon>
        <taxon>Microcoleaceae</taxon>
        <taxon>Lyngbya</taxon>
    </lineage>
</organism>
<dbReference type="EMBL" id="JTHE02000003">
    <property type="protein sequence ID" value="NEV68270.1"/>
    <property type="molecule type" value="Genomic_DNA"/>
</dbReference>
<comment type="caution">
    <text evidence="1">The sequence shown here is derived from an EMBL/GenBank/DDBJ whole genome shotgun (WGS) entry which is preliminary data.</text>
</comment>
<dbReference type="PROSITE" id="PS51257">
    <property type="entry name" value="PROKAR_LIPOPROTEIN"/>
    <property type="match status" value="1"/>
</dbReference>
<reference evidence="1" key="3">
    <citation type="submission" date="2020-02" db="EMBL/GenBank/DDBJ databases">
        <authorList>
            <person name="Sarangi A.N."/>
            <person name="Ghosh S."/>
            <person name="Mukherjee M."/>
            <person name="Tripathy S."/>
        </authorList>
    </citation>
    <scope>NUCLEOTIDE SEQUENCE</scope>
    <source>
        <strain evidence="1">BDU141951</strain>
    </source>
</reference>
<reference evidence="1" key="2">
    <citation type="journal article" date="2015" name="Genome Announc.">
        <title>Draft Genome Sequence of Filamentous Marine Cyanobacterium Lyngbya confervoides Strain BDU141951.</title>
        <authorList>
            <person name="Chandrababunaidu M.M."/>
            <person name="Sen D."/>
            <person name="Tripathy S."/>
        </authorList>
    </citation>
    <scope>NUCLEOTIDE SEQUENCE</scope>
    <source>
        <strain evidence="1">BDU141951</strain>
    </source>
</reference>
<dbReference type="AlphaFoldDB" id="A0A0C1Y4D7"/>
<sequence length="135" mass="13978">MKLTLKALWSLPLLLAACGGGTPSVADAEAALCGAIDDFGSSLAAYGQLTADSTVDELQTAREDVVSSYEAMKTAANTVQDARIVGVETAYADLQRTVDGISGRDTLGEAATQVSESLATVQTAREQLYSDLSCP</sequence>
<name>A0A0C1Y4D7_9CYAN</name>
<proteinExistence type="predicted"/>
<accession>A0A0C1Y4D7</accession>
<evidence type="ECO:0000313" key="1">
    <source>
        <dbReference type="EMBL" id="NEV68270.1"/>
    </source>
</evidence>
<gene>
    <name evidence="1" type="ORF">QQ91_014240</name>
</gene>
<protein>
    <submittedName>
        <fullName evidence="1">Uncharacterized protein</fullName>
    </submittedName>
</protein>